<evidence type="ECO:0000313" key="1">
    <source>
        <dbReference type="EMBL" id="KAG5444688.1"/>
    </source>
</evidence>
<dbReference type="InParanoid" id="A0A419Q7P9"/>
<gene>
    <name evidence="1" type="ORF">CSKR_107739</name>
</gene>
<sequence length="204" mass="23532">MFDRAEDHLLQDFCLRFICARCDEGMSRTQKFTDVFRHGYNGVVKAFSLDACQRDPCRIRKNGTVQFKMEFVTNVCKNTEPTCPIKADVQHTIEVAIKPLEYSRPYDWCVTSRSRSISPEYSIEQTLLGNQPNNRIGKTVSSDDMIRTVLKFFDKIMTSYKAEVVIREESCAPNFHSVLVQGNTPHLHLSSLPDPQNERITYRI</sequence>
<proteinExistence type="predicted"/>
<dbReference type="EMBL" id="NIRI02000056">
    <property type="protein sequence ID" value="KAG5444688.1"/>
    <property type="molecule type" value="Genomic_DNA"/>
</dbReference>
<comment type="caution">
    <text evidence="1">The sequence shown here is derived from an EMBL/GenBank/DDBJ whole genome shotgun (WGS) entry which is preliminary data.</text>
</comment>
<accession>A0A419Q7P9</accession>
<keyword evidence="2" id="KW-1185">Reference proteome</keyword>
<dbReference type="OrthoDB" id="10427613at2759"/>
<dbReference type="AlphaFoldDB" id="A0A419Q7P9"/>
<protein>
    <submittedName>
        <fullName evidence="1">Uncharacterized protein</fullName>
    </submittedName>
</protein>
<evidence type="ECO:0000313" key="2">
    <source>
        <dbReference type="Proteomes" id="UP000286415"/>
    </source>
</evidence>
<reference evidence="1 2" key="1">
    <citation type="journal article" date="2018" name="Biotechnol. Adv.">
        <title>Improved genomic resources and new bioinformatic workflow for the carcinogenic parasite Clonorchis sinensis: Biotechnological implications.</title>
        <authorList>
            <person name="Wang D."/>
            <person name="Korhonen P.K."/>
            <person name="Gasser R.B."/>
            <person name="Young N.D."/>
        </authorList>
    </citation>
    <scope>NUCLEOTIDE SEQUENCE [LARGE SCALE GENOMIC DNA]</scope>
    <source>
        <strain evidence="1">Cs-k2</strain>
    </source>
</reference>
<dbReference type="Proteomes" id="UP000286415">
    <property type="component" value="Unassembled WGS sequence"/>
</dbReference>
<organism evidence="1 2">
    <name type="scientific">Clonorchis sinensis</name>
    <name type="common">Chinese liver fluke</name>
    <dbReference type="NCBI Taxonomy" id="79923"/>
    <lineage>
        <taxon>Eukaryota</taxon>
        <taxon>Metazoa</taxon>
        <taxon>Spiralia</taxon>
        <taxon>Lophotrochozoa</taxon>
        <taxon>Platyhelminthes</taxon>
        <taxon>Trematoda</taxon>
        <taxon>Digenea</taxon>
        <taxon>Opisthorchiida</taxon>
        <taxon>Opisthorchiata</taxon>
        <taxon>Opisthorchiidae</taxon>
        <taxon>Clonorchis</taxon>
    </lineage>
</organism>
<reference evidence="1 2" key="2">
    <citation type="journal article" date="2021" name="Genomics">
        <title>High-quality reference genome for Clonorchis sinensis.</title>
        <authorList>
            <person name="Young N.D."/>
            <person name="Stroehlein A.J."/>
            <person name="Kinkar L."/>
            <person name="Wang T."/>
            <person name="Sohn W.M."/>
            <person name="Chang B.C.H."/>
            <person name="Kaur P."/>
            <person name="Weisz D."/>
            <person name="Dudchenko O."/>
            <person name="Aiden E.L."/>
            <person name="Korhonen P.K."/>
            <person name="Gasser R.B."/>
        </authorList>
    </citation>
    <scope>NUCLEOTIDE SEQUENCE [LARGE SCALE GENOMIC DNA]</scope>
    <source>
        <strain evidence="1">Cs-k2</strain>
    </source>
</reference>
<name>A0A419Q7P9_CLOSI</name>